<accession>H1Y1K3</accession>
<dbReference type="RefSeq" id="WP_008512913.1">
    <property type="nucleotide sequence ID" value="NZ_CM001403.1"/>
</dbReference>
<reference evidence="2" key="1">
    <citation type="submission" date="2011-09" db="EMBL/GenBank/DDBJ databases">
        <title>The permanent draft genome of Mucilaginibacter paludis DSM 18603.</title>
        <authorList>
            <consortium name="US DOE Joint Genome Institute (JGI-PGF)"/>
            <person name="Lucas S."/>
            <person name="Han J."/>
            <person name="Lapidus A."/>
            <person name="Bruce D."/>
            <person name="Goodwin L."/>
            <person name="Pitluck S."/>
            <person name="Peters L."/>
            <person name="Kyrpides N."/>
            <person name="Mavromatis K."/>
            <person name="Ivanova N."/>
            <person name="Mikhailova N."/>
            <person name="Held B."/>
            <person name="Detter J.C."/>
            <person name="Tapia R."/>
            <person name="Han C."/>
            <person name="Land M."/>
            <person name="Hauser L."/>
            <person name="Markowitz V."/>
            <person name="Cheng J.-F."/>
            <person name="Hugenholtz P."/>
            <person name="Woyke T."/>
            <person name="Wu D."/>
            <person name="Tindall B."/>
            <person name="Brambilla E."/>
            <person name="Klenk H.-P."/>
            <person name="Eisen J.A."/>
        </authorList>
    </citation>
    <scope>NUCLEOTIDE SEQUENCE [LARGE SCALE GENOMIC DNA]</scope>
    <source>
        <strain evidence="2">DSM 18603</strain>
    </source>
</reference>
<feature type="domain" description="RNA polymerase sigma-70 region 2" evidence="1">
    <location>
        <begin position="28"/>
        <end position="83"/>
    </location>
</feature>
<dbReference type="STRING" id="714943.Mucpa_6828"/>
<dbReference type="OrthoDB" id="772560at2"/>
<dbReference type="GO" id="GO:0003700">
    <property type="term" value="F:DNA-binding transcription factor activity"/>
    <property type="evidence" value="ECO:0007669"/>
    <property type="project" value="InterPro"/>
</dbReference>
<dbReference type="InterPro" id="IPR013325">
    <property type="entry name" value="RNA_pol_sigma_r2"/>
</dbReference>
<name>H1Y1K3_9SPHI</name>
<protein>
    <submittedName>
        <fullName evidence="2">Sigma-70 region 2 domain protein</fullName>
    </submittedName>
</protein>
<dbReference type="EMBL" id="CM001403">
    <property type="protein sequence ID" value="EHQ30877.1"/>
    <property type="molecule type" value="Genomic_DNA"/>
</dbReference>
<evidence type="ECO:0000313" key="2">
    <source>
        <dbReference type="EMBL" id="EHQ30877.1"/>
    </source>
</evidence>
<dbReference type="GO" id="GO:0006352">
    <property type="term" value="P:DNA-templated transcription initiation"/>
    <property type="evidence" value="ECO:0007669"/>
    <property type="project" value="InterPro"/>
</dbReference>
<dbReference type="SUPFAM" id="SSF88946">
    <property type="entry name" value="Sigma2 domain of RNA polymerase sigma factors"/>
    <property type="match status" value="1"/>
</dbReference>
<dbReference type="Pfam" id="PF04542">
    <property type="entry name" value="Sigma70_r2"/>
    <property type="match status" value="1"/>
</dbReference>
<evidence type="ECO:0000259" key="1">
    <source>
        <dbReference type="Pfam" id="PF04542"/>
    </source>
</evidence>
<sequence length="102" mass="11506">MNDTFPSEKDLVCALKERNPKALQVIHNRYAETLSGVASTVLKDQDCSGVILQDIFLAIWDSIDQYDPAKSPLLTWMYHIAQKHALAIHHTQTLLYVNDNPG</sequence>
<dbReference type="HOGENOM" id="CLU_2274187_0_0_10"/>
<dbReference type="Gene3D" id="1.10.1740.10">
    <property type="match status" value="1"/>
</dbReference>
<dbReference type="eggNOG" id="COG1595">
    <property type="taxonomic scope" value="Bacteria"/>
</dbReference>
<evidence type="ECO:0000313" key="3">
    <source>
        <dbReference type="Proteomes" id="UP000002774"/>
    </source>
</evidence>
<dbReference type="InterPro" id="IPR007627">
    <property type="entry name" value="RNA_pol_sigma70_r2"/>
</dbReference>
<gene>
    <name evidence="2" type="ORF">Mucpa_6828</name>
</gene>
<dbReference type="AlphaFoldDB" id="H1Y1K3"/>
<dbReference type="Proteomes" id="UP000002774">
    <property type="component" value="Chromosome"/>
</dbReference>
<proteinExistence type="predicted"/>
<keyword evidence="3" id="KW-1185">Reference proteome</keyword>
<organism evidence="2 3">
    <name type="scientific">Mucilaginibacter paludis DSM 18603</name>
    <dbReference type="NCBI Taxonomy" id="714943"/>
    <lineage>
        <taxon>Bacteria</taxon>
        <taxon>Pseudomonadati</taxon>
        <taxon>Bacteroidota</taxon>
        <taxon>Sphingobacteriia</taxon>
        <taxon>Sphingobacteriales</taxon>
        <taxon>Sphingobacteriaceae</taxon>
        <taxon>Mucilaginibacter</taxon>
    </lineage>
</organism>